<keyword evidence="11" id="KW-1185">Reference proteome</keyword>
<dbReference type="KEGG" id="laj:A0128_06105"/>
<evidence type="ECO:0000259" key="9">
    <source>
        <dbReference type="Pfam" id="PF02729"/>
    </source>
</evidence>
<dbReference type="FunFam" id="3.40.50.1370:FF:000021">
    <property type="entry name" value="Aspartate carbamoyltransferase"/>
    <property type="match status" value="1"/>
</dbReference>
<dbReference type="GO" id="GO:0004070">
    <property type="term" value="F:aspartate carbamoyltransferase activity"/>
    <property type="evidence" value="ECO:0007669"/>
    <property type="project" value="UniProtKB-UniRule"/>
</dbReference>
<organism evidence="10 11">
    <name type="scientific">Leptospira tipperaryensis</name>
    <dbReference type="NCBI Taxonomy" id="2564040"/>
    <lineage>
        <taxon>Bacteria</taxon>
        <taxon>Pseudomonadati</taxon>
        <taxon>Spirochaetota</taxon>
        <taxon>Spirochaetia</taxon>
        <taxon>Leptospirales</taxon>
        <taxon>Leptospiraceae</taxon>
        <taxon>Leptospira</taxon>
    </lineage>
</organism>
<dbReference type="OrthoDB" id="9802587at2"/>
<comment type="similarity">
    <text evidence="2 7">Belongs to the aspartate/ornithine carbamoyltransferase superfamily. ATCase family.</text>
</comment>
<feature type="binding site" evidence="7">
    <location>
        <position position="268"/>
    </location>
    <ligand>
        <name>carbamoyl phosphate</name>
        <dbReference type="ChEBI" id="CHEBI:58228"/>
    </ligand>
</feature>
<dbReference type="InterPro" id="IPR006132">
    <property type="entry name" value="Asp/Orn_carbamoyltranf_P-bd"/>
</dbReference>
<evidence type="ECO:0000256" key="7">
    <source>
        <dbReference type="HAMAP-Rule" id="MF_00001"/>
    </source>
</evidence>
<dbReference type="InterPro" id="IPR036901">
    <property type="entry name" value="Asp/Orn_carbamoylTrfase_sf"/>
</dbReference>
<dbReference type="NCBIfam" id="NF002032">
    <property type="entry name" value="PRK00856.1"/>
    <property type="match status" value="1"/>
</dbReference>
<dbReference type="SUPFAM" id="SSF53671">
    <property type="entry name" value="Aspartate/ornithine carbamoyltransferase"/>
    <property type="match status" value="1"/>
</dbReference>
<dbReference type="EMBL" id="CP015217">
    <property type="protein sequence ID" value="AOP33455.1"/>
    <property type="molecule type" value="Genomic_DNA"/>
</dbReference>
<dbReference type="PRINTS" id="PR00101">
    <property type="entry name" value="ATCASE"/>
</dbReference>
<evidence type="ECO:0000256" key="1">
    <source>
        <dbReference type="ARBA" id="ARBA00004852"/>
    </source>
</evidence>
<accession>A0A1D7UV19</accession>
<dbReference type="UniPathway" id="UPA00070">
    <property type="reaction ID" value="UER00116"/>
</dbReference>
<evidence type="ECO:0000259" key="8">
    <source>
        <dbReference type="Pfam" id="PF00185"/>
    </source>
</evidence>
<dbReference type="InterPro" id="IPR002082">
    <property type="entry name" value="Asp_carbamoyltransf"/>
</dbReference>
<dbReference type="PANTHER" id="PTHR45753">
    <property type="entry name" value="ORNITHINE CARBAMOYLTRANSFERASE, MITOCHONDRIAL"/>
    <property type="match status" value="1"/>
</dbReference>
<keyword evidence="3 7" id="KW-0808">Transferase</keyword>
<dbReference type="EC" id="2.1.3.2" evidence="7"/>
<reference evidence="10 11" key="1">
    <citation type="submission" date="2016-04" db="EMBL/GenBank/DDBJ databases">
        <title>Complete genome seqeunce of Leptospira alstonii serovar Room22.</title>
        <authorList>
            <person name="Nally J.E."/>
            <person name="Bayles D.O."/>
            <person name="Hurley D."/>
            <person name="Fanning S."/>
            <person name="McMahon B.J."/>
            <person name="Arent Z."/>
        </authorList>
    </citation>
    <scope>NUCLEOTIDE SEQUENCE [LARGE SCALE GENOMIC DNA]</scope>
    <source>
        <strain evidence="10 11">GWTS #1</strain>
    </source>
</reference>
<comment type="function">
    <text evidence="5 7">Catalyzes the condensation of carbamoyl phosphate and aspartate to form carbamoyl aspartate and inorganic phosphate, the committed step in the de novo pyrimidine nucleotide biosynthesis pathway.</text>
</comment>
<comment type="catalytic activity">
    <reaction evidence="6 7">
        <text>carbamoyl phosphate + L-aspartate = N-carbamoyl-L-aspartate + phosphate + H(+)</text>
        <dbReference type="Rhea" id="RHEA:20013"/>
        <dbReference type="ChEBI" id="CHEBI:15378"/>
        <dbReference type="ChEBI" id="CHEBI:29991"/>
        <dbReference type="ChEBI" id="CHEBI:32814"/>
        <dbReference type="ChEBI" id="CHEBI:43474"/>
        <dbReference type="ChEBI" id="CHEBI:58228"/>
        <dbReference type="EC" id="2.1.3.2"/>
    </reaction>
</comment>
<evidence type="ECO:0000256" key="4">
    <source>
        <dbReference type="ARBA" id="ARBA00022975"/>
    </source>
</evidence>
<keyword evidence="4 7" id="KW-0665">Pyrimidine biosynthesis</keyword>
<proteinExistence type="inferred from homology"/>
<evidence type="ECO:0000313" key="10">
    <source>
        <dbReference type="EMBL" id="AOP33455.1"/>
    </source>
</evidence>
<dbReference type="RefSeq" id="WP_069606692.1">
    <property type="nucleotide sequence ID" value="NZ_CP015217.1"/>
</dbReference>
<evidence type="ECO:0000256" key="3">
    <source>
        <dbReference type="ARBA" id="ARBA00022679"/>
    </source>
</evidence>
<feature type="binding site" evidence="7">
    <location>
        <position position="267"/>
    </location>
    <ligand>
        <name>carbamoyl phosphate</name>
        <dbReference type="ChEBI" id="CHEBI:58228"/>
    </ligand>
</feature>
<dbReference type="Pfam" id="PF00185">
    <property type="entry name" value="OTCace"/>
    <property type="match status" value="1"/>
</dbReference>
<dbReference type="InterPro" id="IPR006130">
    <property type="entry name" value="Asp/Orn_carbamoylTrfase"/>
</dbReference>
<dbReference type="GO" id="GO:0044205">
    <property type="term" value="P:'de novo' UMP biosynthetic process"/>
    <property type="evidence" value="ECO:0007669"/>
    <property type="project" value="UniProtKB-UniRule"/>
</dbReference>
<dbReference type="AlphaFoldDB" id="A0A1D7UV19"/>
<dbReference type="GO" id="GO:0016597">
    <property type="term" value="F:amino acid binding"/>
    <property type="evidence" value="ECO:0007669"/>
    <property type="project" value="InterPro"/>
</dbReference>
<dbReference type="Pfam" id="PF02729">
    <property type="entry name" value="OTCace_N"/>
    <property type="match status" value="1"/>
</dbReference>
<feature type="binding site" evidence="7">
    <location>
        <position position="58"/>
    </location>
    <ligand>
        <name>carbamoyl phosphate</name>
        <dbReference type="ChEBI" id="CHEBI:58228"/>
    </ligand>
</feature>
<evidence type="ECO:0000313" key="11">
    <source>
        <dbReference type="Proteomes" id="UP000094197"/>
    </source>
</evidence>
<feature type="binding site" evidence="7">
    <location>
        <position position="107"/>
    </location>
    <ligand>
        <name>carbamoyl phosphate</name>
        <dbReference type="ChEBI" id="CHEBI:58228"/>
    </ligand>
</feature>
<protein>
    <recommendedName>
        <fullName evidence="7">Aspartate carbamoyltransferase</fullName>
        <ecNumber evidence="7">2.1.3.2</ecNumber>
    </recommendedName>
    <alternativeName>
        <fullName evidence="7">Aspartate transcarbamylase</fullName>
        <shortName evidence="7">ATCase</shortName>
    </alternativeName>
</protein>
<name>A0A1D7UV19_9LEPT</name>
<dbReference type="GO" id="GO:0006520">
    <property type="term" value="P:amino acid metabolic process"/>
    <property type="evidence" value="ECO:0007669"/>
    <property type="project" value="InterPro"/>
</dbReference>
<dbReference type="GO" id="GO:0006207">
    <property type="term" value="P:'de novo' pyrimidine nucleobase biosynthetic process"/>
    <property type="evidence" value="ECO:0007669"/>
    <property type="project" value="InterPro"/>
</dbReference>
<dbReference type="PRINTS" id="PR00100">
    <property type="entry name" value="AOTCASE"/>
</dbReference>
<feature type="binding site" evidence="7">
    <location>
        <position position="86"/>
    </location>
    <ligand>
        <name>L-aspartate</name>
        <dbReference type="ChEBI" id="CHEBI:29991"/>
    </ligand>
</feature>
<sequence>MSYNHKNVLDTEQFSKADLDFLIGKTRDMERLVEQNKAFGILTGKLLASLFFEASTRTRLSFEAAMERLGGRVISTVGFQFSSISKGETLYDTMKMIEAYADIAVIRHPVEGSSRIAAGAVKIPVINAGDGAGQHPTQALLDLYTIISEKGTLDGLTIAFIGDLKYGRTIHSLINLLRHYKVHLYLISPPELALPESYKKGLEGFSITWEETTDIKAVWECDVAYVTRIQEERFPDHKEYERLKDLFKINKELILASKKETTILHPLPRVNELSTDVDDLPNAAYFRQARYGVVSRMTLLCLCLGQDF</sequence>
<dbReference type="InterPro" id="IPR006131">
    <property type="entry name" value="Asp_carbamoyltransf_Asp/Orn-bd"/>
</dbReference>
<evidence type="ECO:0000256" key="6">
    <source>
        <dbReference type="ARBA" id="ARBA00048859"/>
    </source>
</evidence>
<feature type="binding site" evidence="7">
    <location>
        <position position="135"/>
    </location>
    <ligand>
        <name>carbamoyl phosphate</name>
        <dbReference type="ChEBI" id="CHEBI:58228"/>
    </ligand>
</feature>
<feature type="domain" description="Aspartate/ornithine carbamoyltransferase Asp/Orn-binding" evidence="8">
    <location>
        <begin position="154"/>
        <end position="302"/>
    </location>
</feature>
<feature type="binding site" evidence="7">
    <location>
        <position position="228"/>
    </location>
    <ligand>
        <name>L-aspartate</name>
        <dbReference type="ChEBI" id="CHEBI:29991"/>
    </ligand>
</feature>
<dbReference type="PROSITE" id="PS00097">
    <property type="entry name" value="CARBAMOYLTRANSFERASE"/>
    <property type="match status" value="1"/>
</dbReference>
<comment type="subunit">
    <text evidence="7">Heterododecamer (2C3:3R2) of six catalytic PyrB chains organized as two trimers (C3), and six regulatory PyrI chains organized as three dimers (R2).</text>
</comment>
<dbReference type="HAMAP" id="MF_00001">
    <property type="entry name" value="Asp_carb_tr"/>
    <property type="match status" value="1"/>
</dbReference>
<comment type="pathway">
    <text evidence="1 7">Pyrimidine metabolism; UMP biosynthesis via de novo pathway; (S)-dihydroorotate from bicarbonate: step 2/3.</text>
</comment>
<dbReference type="Gene3D" id="3.40.50.1370">
    <property type="entry name" value="Aspartate/ornithine carbamoyltransferase"/>
    <property type="match status" value="2"/>
</dbReference>
<feature type="binding site" evidence="7">
    <location>
        <position position="57"/>
    </location>
    <ligand>
        <name>carbamoyl phosphate</name>
        <dbReference type="ChEBI" id="CHEBI:58228"/>
    </ligand>
</feature>
<evidence type="ECO:0000256" key="5">
    <source>
        <dbReference type="ARBA" id="ARBA00043884"/>
    </source>
</evidence>
<feature type="binding site" evidence="7">
    <location>
        <position position="138"/>
    </location>
    <ligand>
        <name>carbamoyl phosphate</name>
        <dbReference type="ChEBI" id="CHEBI:58228"/>
    </ligand>
</feature>
<feature type="domain" description="Aspartate/ornithine carbamoyltransferase carbamoyl-P binding" evidence="9">
    <location>
        <begin position="6"/>
        <end position="147"/>
    </location>
</feature>
<dbReference type="NCBIfam" id="TIGR00670">
    <property type="entry name" value="asp_carb_tr"/>
    <property type="match status" value="1"/>
</dbReference>
<dbReference type="Proteomes" id="UP000094197">
    <property type="component" value="Chromosome 1"/>
</dbReference>
<gene>
    <name evidence="7" type="primary">pyrB</name>
    <name evidence="10" type="ORF">A0128_06105</name>
</gene>
<dbReference type="PANTHER" id="PTHR45753:SF6">
    <property type="entry name" value="ASPARTATE CARBAMOYLTRANSFERASE"/>
    <property type="match status" value="1"/>
</dbReference>
<evidence type="ECO:0000256" key="2">
    <source>
        <dbReference type="ARBA" id="ARBA00008896"/>
    </source>
</evidence>
<feature type="binding site" evidence="7">
    <location>
        <position position="168"/>
    </location>
    <ligand>
        <name>L-aspartate</name>
        <dbReference type="ChEBI" id="CHEBI:29991"/>
    </ligand>
</feature>